<accession>A0ABW6NU05</accession>
<protein>
    <submittedName>
        <fullName evidence="2">DUF6907 domain-containing protein</fullName>
    </submittedName>
</protein>
<evidence type="ECO:0000313" key="3">
    <source>
        <dbReference type="Proteomes" id="UP001601521"/>
    </source>
</evidence>
<proteinExistence type="predicted"/>
<reference evidence="2 3" key="1">
    <citation type="submission" date="2024-10" db="EMBL/GenBank/DDBJ databases">
        <title>The Natural Products Discovery Center: Release of the First 8490 Sequenced Strains for Exploring Actinobacteria Biosynthetic Diversity.</title>
        <authorList>
            <person name="Kalkreuter E."/>
            <person name="Kautsar S.A."/>
            <person name="Yang D."/>
            <person name="Bader C.D."/>
            <person name="Teijaro C.N."/>
            <person name="Fluegel L."/>
            <person name="Davis C.M."/>
            <person name="Simpson J.R."/>
            <person name="Lauterbach L."/>
            <person name="Steele A.D."/>
            <person name="Gui C."/>
            <person name="Meng S."/>
            <person name="Li G."/>
            <person name="Viehrig K."/>
            <person name="Ye F."/>
            <person name="Su P."/>
            <person name="Kiefer A.F."/>
            <person name="Nichols A."/>
            <person name="Cepeda A.J."/>
            <person name="Yan W."/>
            <person name="Fan B."/>
            <person name="Jiang Y."/>
            <person name="Adhikari A."/>
            <person name="Zheng C.-J."/>
            <person name="Schuster L."/>
            <person name="Cowan T.M."/>
            <person name="Smanski M.J."/>
            <person name="Chevrette M.G."/>
            <person name="De Carvalho L.P.S."/>
            <person name="Shen B."/>
        </authorList>
    </citation>
    <scope>NUCLEOTIDE SEQUENCE [LARGE SCALE GENOMIC DNA]</scope>
    <source>
        <strain evidence="2 3">NPDC004550</strain>
    </source>
</reference>
<feature type="region of interest" description="Disordered" evidence="1">
    <location>
        <begin position="111"/>
        <end position="135"/>
    </location>
</feature>
<dbReference type="Proteomes" id="UP001601521">
    <property type="component" value="Unassembled WGS sequence"/>
</dbReference>
<evidence type="ECO:0000256" key="1">
    <source>
        <dbReference type="SAM" id="MobiDB-lite"/>
    </source>
</evidence>
<dbReference type="Pfam" id="PF21848">
    <property type="entry name" value="DUF6907"/>
    <property type="match status" value="1"/>
</dbReference>
<comment type="caution">
    <text evidence="2">The sequence shown here is derived from an EMBL/GenBank/DDBJ whole genome shotgun (WGS) entry which is preliminary data.</text>
</comment>
<dbReference type="InterPro" id="IPR054202">
    <property type="entry name" value="DUF6907"/>
</dbReference>
<dbReference type="EMBL" id="JBIALX010000029">
    <property type="protein sequence ID" value="MFF0458523.1"/>
    <property type="molecule type" value="Genomic_DNA"/>
</dbReference>
<dbReference type="RefSeq" id="WP_387256138.1">
    <property type="nucleotide sequence ID" value="NZ_JBIALX010000029.1"/>
</dbReference>
<feature type="compositionally biased region" description="Basic and acidic residues" evidence="1">
    <location>
        <begin position="111"/>
        <end position="120"/>
    </location>
</feature>
<sequence>MLVCPEWCVDHREAPDASAPDEDAAHWGPKRTLVIPPPPGADETSVVVQACAFDDFGSRWCCVDLVLPDEDWVQLPQSLAYRAATLLVSAADTCDAVGAVAGPCPSWCESGRRAHPDDGSALHSSQKTLLRSDEPSERDLLSVQVFADDEKGARTTNIDLWLQSGVVTLTADQARLLAGLIQDEAKRLPPVKR</sequence>
<name>A0ABW6NU05_9NOCA</name>
<organism evidence="2 3">
    <name type="scientific">Nocardia africana</name>
    <dbReference type="NCBI Taxonomy" id="134964"/>
    <lineage>
        <taxon>Bacteria</taxon>
        <taxon>Bacillati</taxon>
        <taxon>Actinomycetota</taxon>
        <taxon>Actinomycetes</taxon>
        <taxon>Mycobacteriales</taxon>
        <taxon>Nocardiaceae</taxon>
        <taxon>Nocardia</taxon>
    </lineage>
</organism>
<gene>
    <name evidence="2" type="ORF">ACFYTH_34670</name>
</gene>
<keyword evidence="3" id="KW-1185">Reference proteome</keyword>
<evidence type="ECO:0000313" key="2">
    <source>
        <dbReference type="EMBL" id="MFF0458523.1"/>
    </source>
</evidence>